<gene>
    <name evidence="6" type="ORF">SAMN05421825_0583</name>
</gene>
<evidence type="ECO:0000256" key="4">
    <source>
        <dbReference type="ARBA" id="ARBA00038054"/>
    </source>
</evidence>
<comment type="similarity">
    <text evidence="4">Belongs to the flavoredoxin family.</text>
</comment>
<dbReference type="Gene3D" id="2.30.110.10">
    <property type="entry name" value="Electron Transport, Fmn-binding Protein, Chain A"/>
    <property type="match status" value="1"/>
</dbReference>
<evidence type="ECO:0000256" key="1">
    <source>
        <dbReference type="ARBA" id="ARBA00001917"/>
    </source>
</evidence>
<dbReference type="InterPro" id="IPR002563">
    <property type="entry name" value="Flavin_Rdtase-like_dom"/>
</dbReference>
<dbReference type="PANTHER" id="PTHR33798:SF5">
    <property type="entry name" value="FLAVIN REDUCTASE LIKE DOMAIN-CONTAINING PROTEIN"/>
    <property type="match status" value="1"/>
</dbReference>
<dbReference type="GO" id="GO:0016646">
    <property type="term" value="F:oxidoreductase activity, acting on the CH-NH group of donors, NAD or NADP as acceptor"/>
    <property type="evidence" value="ECO:0007669"/>
    <property type="project" value="UniProtKB-ARBA"/>
</dbReference>
<sequence>MKTIIPSDIPAMQLQQVMQTAIAPRPIALASTINSKGEINLSPFSFFNMFSTVPPVVIISPSRRVRDNTTKHTLENLKEVPELVIGNVNFDIVQQVSLASTEYEDGINEFIKSGLTMKPADLVKPPLIEESPVNFECKVLEIKSLGNLGGAGNLVIAEIVKIHINEKYLDEAGNLDQKRLDLVARLGSNFYSRNNENNIFEVPKPLVTKGIGYDQLPEEIKQSDVFTGNDLGMLANVEVLLQGQFSSEKDVHLSAQKFLKNNEIEKAWEILKL</sequence>
<dbReference type="SUPFAM" id="SSF50475">
    <property type="entry name" value="FMN-binding split barrel"/>
    <property type="match status" value="1"/>
</dbReference>
<dbReference type="GO" id="GO:0010181">
    <property type="term" value="F:FMN binding"/>
    <property type="evidence" value="ECO:0007669"/>
    <property type="project" value="InterPro"/>
</dbReference>
<evidence type="ECO:0000256" key="3">
    <source>
        <dbReference type="ARBA" id="ARBA00022643"/>
    </source>
</evidence>
<protein>
    <submittedName>
        <fullName evidence="6">NADH-FMN oxidoreductase RutF, flavin reductase (DIM6/NTAB) family</fullName>
    </submittedName>
</protein>
<dbReference type="SMART" id="SM00903">
    <property type="entry name" value="Flavin_Reduct"/>
    <property type="match status" value="1"/>
</dbReference>
<dbReference type="PANTHER" id="PTHR33798">
    <property type="entry name" value="FLAVOPROTEIN OXYGENASE"/>
    <property type="match status" value="1"/>
</dbReference>
<feature type="domain" description="Flavin reductase like" evidence="5">
    <location>
        <begin position="20"/>
        <end position="177"/>
    </location>
</feature>
<dbReference type="STRING" id="454006.SAMN05421825_0583"/>
<organism evidence="6 7">
    <name type="scientific">Epilithonimonas hungarica</name>
    <dbReference type="NCBI Taxonomy" id="454006"/>
    <lineage>
        <taxon>Bacteria</taxon>
        <taxon>Pseudomonadati</taxon>
        <taxon>Bacteroidota</taxon>
        <taxon>Flavobacteriia</taxon>
        <taxon>Flavobacteriales</taxon>
        <taxon>Weeksellaceae</taxon>
        <taxon>Chryseobacterium group</taxon>
        <taxon>Epilithonimonas</taxon>
    </lineage>
</organism>
<keyword evidence="2" id="KW-0285">Flavoprotein</keyword>
<keyword evidence="3" id="KW-0288">FMN</keyword>
<keyword evidence="7" id="KW-1185">Reference proteome</keyword>
<evidence type="ECO:0000313" key="6">
    <source>
        <dbReference type="EMBL" id="SDE91902.1"/>
    </source>
</evidence>
<comment type="cofactor">
    <cofactor evidence="1">
        <name>FMN</name>
        <dbReference type="ChEBI" id="CHEBI:58210"/>
    </cofactor>
</comment>
<proteinExistence type="inferred from homology"/>
<dbReference type="Proteomes" id="UP000199203">
    <property type="component" value="Unassembled WGS sequence"/>
</dbReference>
<evidence type="ECO:0000313" key="7">
    <source>
        <dbReference type="Proteomes" id="UP000199203"/>
    </source>
</evidence>
<reference evidence="7" key="1">
    <citation type="submission" date="2016-10" db="EMBL/GenBank/DDBJ databases">
        <authorList>
            <person name="Varghese N."/>
            <person name="Submissions S."/>
        </authorList>
    </citation>
    <scope>NUCLEOTIDE SEQUENCE [LARGE SCALE GENOMIC DNA]</scope>
    <source>
        <strain evidence="7">DSM 19684</strain>
    </source>
</reference>
<dbReference type="RefSeq" id="WP_089871191.1">
    <property type="nucleotide sequence ID" value="NZ_FNBH01000001.1"/>
</dbReference>
<evidence type="ECO:0000256" key="2">
    <source>
        <dbReference type="ARBA" id="ARBA00022630"/>
    </source>
</evidence>
<dbReference type="InterPro" id="IPR012349">
    <property type="entry name" value="Split_barrel_FMN-bd"/>
</dbReference>
<dbReference type="OrthoDB" id="9794638at2"/>
<dbReference type="EMBL" id="FNBH01000001">
    <property type="protein sequence ID" value="SDE91902.1"/>
    <property type="molecule type" value="Genomic_DNA"/>
</dbReference>
<evidence type="ECO:0000259" key="5">
    <source>
        <dbReference type="SMART" id="SM00903"/>
    </source>
</evidence>
<name>A0A1G7GUS0_9FLAO</name>
<dbReference type="Pfam" id="PF01613">
    <property type="entry name" value="Flavin_Reduct"/>
    <property type="match status" value="1"/>
</dbReference>
<accession>A0A1G7GUS0</accession>
<dbReference type="AlphaFoldDB" id="A0A1G7GUS0"/>